<dbReference type="GO" id="GO:0043022">
    <property type="term" value="F:ribosome binding"/>
    <property type="evidence" value="ECO:0007669"/>
    <property type="project" value="InterPro"/>
</dbReference>
<dbReference type="NCBIfam" id="NF040639">
    <property type="entry name" value="LETM1_rel_film"/>
    <property type="match status" value="1"/>
</dbReference>
<proteinExistence type="predicted"/>
<evidence type="ECO:0000313" key="3">
    <source>
        <dbReference type="EMBL" id="MTG97138.1"/>
    </source>
</evidence>
<evidence type="ECO:0000256" key="1">
    <source>
        <dbReference type="SAM" id="Phobius"/>
    </source>
</evidence>
<organism evidence="3 4">
    <name type="scientific">Myroides albus</name>
    <dbReference type="NCBI Taxonomy" id="2562892"/>
    <lineage>
        <taxon>Bacteria</taxon>
        <taxon>Pseudomonadati</taxon>
        <taxon>Bacteroidota</taxon>
        <taxon>Flavobacteriia</taxon>
        <taxon>Flavobacteriales</taxon>
        <taxon>Flavobacteriaceae</taxon>
        <taxon>Myroides</taxon>
    </lineage>
</organism>
<evidence type="ECO:0000313" key="4">
    <source>
        <dbReference type="Proteomes" id="UP000438760"/>
    </source>
</evidence>
<feature type="domain" description="Letm1 RBD" evidence="2">
    <location>
        <begin position="334"/>
        <end position="388"/>
    </location>
</feature>
<accession>A0A6I3LF98</accession>
<dbReference type="EMBL" id="WMJX01000004">
    <property type="protein sequence ID" value="MTG97138.1"/>
    <property type="molecule type" value="Genomic_DNA"/>
</dbReference>
<sequence>MNPSTNGWINKYIAEIDKYNIFSATNIDLLVEEIRAIGFSFGIIDINALPSIFKEFKYTQEELSKITVLQLFYKVYQINSNSADPNAFIEKVIEFYTLLIPHKNNYLSSFFQDKNAYAKLENIFTMRWKEHFFSNSKSNDFILNKIILCSDVISFEHFLNNPDQVTPKAFSQNFIGTLIALLLQFKQNKEIKNEQDQSLIALLSRSIDSLEDFKFQKTTSILEANCLADFIICNSWNNTTKKVELPKLEQIPFSLLDINQHIYSLSKHMFEEFVVKHNSEYHFYKSTTLFNNIITNSSNNIELLLSRNKTRLVKEIQKNKQLMKLLMDSTYRDLNSQEKKVVKKQTIEVIKTIPSLAIFLLPGGTIILPIILNFIPSLLPSSFNENLEED</sequence>
<protein>
    <recommendedName>
        <fullName evidence="2">Letm1 RBD domain-containing protein</fullName>
    </recommendedName>
</protein>
<keyword evidence="1" id="KW-1133">Transmembrane helix</keyword>
<gene>
    <name evidence="3" type="ORF">GJV76_03150</name>
</gene>
<feature type="transmembrane region" description="Helical" evidence="1">
    <location>
        <begin position="353"/>
        <end position="375"/>
    </location>
</feature>
<evidence type="ECO:0000259" key="2">
    <source>
        <dbReference type="Pfam" id="PF07766"/>
    </source>
</evidence>
<dbReference type="InterPro" id="IPR033122">
    <property type="entry name" value="LETM1-like_RBD"/>
</dbReference>
<dbReference type="Pfam" id="PF07766">
    <property type="entry name" value="LETM1_RBD"/>
    <property type="match status" value="1"/>
</dbReference>
<dbReference type="Proteomes" id="UP000438760">
    <property type="component" value="Unassembled WGS sequence"/>
</dbReference>
<keyword evidence="1" id="KW-0472">Membrane</keyword>
<keyword evidence="1" id="KW-0812">Transmembrane</keyword>
<comment type="caution">
    <text evidence="3">The sequence shown here is derived from an EMBL/GenBank/DDBJ whole genome shotgun (WGS) entry which is preliminary data.</text>
</comment>
<dbReference type="OrthoDB" id="1421172at2"/>
<dbReference type="RefSeq" id="WP_155091192.1">
    <property type="nucleotide sequence ID" value="NZ_WMJX01000004.1"/>
</dbReference>
<name>A0A6I3LF98_9FLAO</name>
<reference evidence="3 4" key="1">
    <citation type="submission" date="2019-11" db="EMBL/GenBank/DDBJ databases">
        <title>Genome of Strain BIT-d1.</title>
        <authorList>
            <person name="Yang Y."/>
        </authorList>
    </citation>
    <scope>NUCLEOTIDE SEQUENCE [LARGE SCALE GENOMIC DNA]</scope>
    <source>
        <strain evidence="3 4">BIT-d1</strain>
    </source>
</reference>
<keyword evidence="4" id="KW-1185">Reference proteome</keyword>
<dbReference type="AlphaFoldDB" id="A0A6I3LF98"/>